<gene>
    <name evidence="4" type="ORF">H9980_00005</name>
</gene>
<protein>
    <submittedName>
        <fullName evidence="4">Trigger factor</fullName>
    </submittedName>
</protein>
<evidence type="ECO:0000313" key="5">
    <source>
        <dbReference type="Proteomes" id="UP000886724"/>
    </source>
</evidence>
<dbReference type="GO" id="GO:0003755">
    <property type="term" value="F:peptidyl-prolyl cis-trans isomerase activity"/>
    <property type="evidence" value="ECO:0007669"/>
    <property type="project" value="UniProtKB-KW"/>
</dbReference>
<dbReference type="GO" id="GO:0006457">
    <property type="term" value="P:protein folding"/>
    <property type="evidence" value="ECO:0007669"/>
    <property type="project" value="InterPro"/>
</dbReference>
<evidence type="ECO:0000313" key="4">
    <source>
        <dbReference type="EMBL" id="HIX80349.1"/>
    </source>
</evidence>
<reference evidence="4" key="2">
    <citation type="submission" date="2021-04" db="EMBL/GenBank/DDBJ databases">
        <authorList>
            <person name="Gilroy R."/>
        </authorList>
    </citation>
    <scope>NUCLEOTIDE SEQUENCE</scope>
    <source>
        <strain evidence="4">ChiGjej1B1-14440</strain>
    </source>
</reference>
<dbReference type="AlphaFoldDB" id="A0A9D1XJ15"/>
<comment type="caution">
    <text evidence="4">The sequence shown here is derived from an EMBL/GenBank/DDBJ whole genome shotgun (WGS) entry which is preliminary data.</text>
</comment>
<evidence type="ECO:0000256" key="1">
    <source>
        <dbReference type="ARBA" id="ARBA00023110"/>
    </source>
</evidence>
<evidence type="ECO:0000256" key="2">
    <source>
        <dbReference type="ARBA" id="ARBA00023235"/>
    </source>
</evidence>
<dbReference type="EMBL" id="DXET01000001">
    <property type="protein sequence ID" value="HIX80349.1"/>
    <property type="molecule type" value="Genomic_DNA"/>
</dbReference>
<keyword evidence="2" id="KW-0413">Isomerase</keyword>
<name>A0A9D1XJ15_9FIRM</name>
<proteinExistence type="predicted"/>
<dbReference type="InterPro" id="IPR027304">
    <property type="entry name" value="Trigger_fact/SurA_dom_sf"/>
</dbReference>
<dbReference type="InterPro" id="IPR037041">
    <property type="entry name" value="Trigger_fac_C_sf"/>
</dbReference>
<keyword evidence="1" id="KW-0697">Rotamase</keyword>
<dbReference type="Gene3D" id="1.10.3120.10">
    <property type="entry name" value="Trigger factor, C-terminal domain"/>
    <property type="match status" value="1"/>
</dbReference>
<organism evidence="4 5">
    <name type="scientific">Candidatus Erysipelatoclostridium merdavium</name>
    <dbReference type="NCBI Taxonomy" id="2838566"/>
    <lineage>
        <taxon>Bacteria</taxon>
        <taxon>Bacillati</taxon>
        <taxon>Bacillota</taxon>
        <taxon>Erysipelotrichia</taxon>
        <taxon>Erysipelotrichales</taxon>
        <taxon>Erysipelotrichales incertae sedis</taxon>
    </lineage>
</organism>
<dbReference type="Pfam" id="PF05698">
    <property type="entry name" value="Trigger_C"/>
    <property type="match status" value="1"/>
</dbReference>
<accession>A0A9D1XJ15</accession>
<feature type="non-terminal residue" evidence="4">
    <location>
        <position position="1"/>
    </location>
</feature>
<reference evidence="4" key="1">
    <citation type="journal article" date="2021" name="PeerJ">
        <title>Extensive microbial diversity within the chicken gut microbiome revealed by metagenomics and culture.</title>
        <authorList>
            <person name="Gilroy R."/>
            <person name="Ravi A."/>
            <person name="Getino M."/>
            <person name="Pursley I."/>
            <person name="Horton D.L."/>
            <person name="Alikhan N.F."/>
            <person name="Baker D."/>
            <person name="Gharbi K."/>
            <person name="Hall N."/>
            <person name="Watson M."/>
            <person name="Adriaenssens E.M."/>
            <person name="Foster-Nyarko E."/>
            <person name="Jarju S."/>
            <person name="Secka A."/>
            <person name="Antonio M."/>
            <person name="Oren A."/>
            <person name="Chaudhuri R.R."/>
            <person name="La Ragione R."/>
            <person name="Hildebrand F."/>
            <person name="Pallen M.J."/>
        </authorList>
    </citation>
    <scope>NUCLEOTIDE SEQUENCE</scope>
    <source>
        <strain evidence="4">ChiGjej1B1-14440</strain>
    </source>
</reference>
<sequence length="94" mass="10597">LQMMNMDLDSLKQQLLPTAKQQASFEAIIDEIVKVESLITSDDEAKDQVSKIAAANQMSIDEVLEKINLDDLKRDLTRIQASHLIMDLANIIEE</sequence>
<dbReference type="InterPro" id="IPR008880">
    <property type="entry name" value="Trigger_fac_C"/>
</dbReference>
<dbReference type="Proteomes" id="UP000886724">
    <property type="component" value="Unassembled WGS sequence"/>
</dbReference>
<feature type="domain" description="Trigger factor C-terminal" evidence="3">
    <location>
        <begin position="2"/>
        <end position="85"/>
    </location>
</feature>
<evidence type="ECO:0000259" key="3">
    <source>
        <dbReference type="Pfam" id="PF05698"/>
    </source>
</evidence>
<dbReference type="GO" id="GO:0015031">
    <property type="term" value="P:protein transport"/>
    <property type="evidence" value="ECO:0007669"/>
    <property type="project" value="InterPro"/>
</dbReference>
<dbReference type="SUPFAM" id="SSF109998">
    <property type="entry name" value="Triger factor/SurA peptide-binding domain-like"/>
    <property type="match status" value="1"/>
</dbReference>